<dbReference type="KEGG" id="pbo:PACID_18770"/>
<evidence type="ECO:0000256" key="1">
    <source>
        <dbReference type="SAM" id="Phobius"/>
    </source>
</evidence>
<evidence type="ECO:0000313" key="3">
    <source>
        <dbReference type="Proteomes" id="UP000000214"/>
    </source>
</evidence>
<keyword evidence="1" id="KW-0812">Transmembrane</keyword>
<feature type="transmembrane region" description="Helical" evidence="1">
    <location>
        <begin position="34"/>
        <end position="58"/>
    </location>
</feature>
<dbReference type="EMBL" id="CP003493">
    <property type="protein sequence ID" value="AFV89679.1"/>
    <property type="molecule type" value="Genomic_DNA"/>
</dbReference>
<keyword evidence="1" id="KW-1133">Transmembrane helix</keyword>
<reference evidence="2 3" key="1">
    <citation type="journal article" date="2012" name="BMC Genomics">
        <title>The genome sequence of Propionibacterium acidipropionici provides insights into its biotechnological and industrial potential.</title>
        <authorList>
            <person name="Parizzi L.P."/>
            <person name="Grassi M.C."/>
            <person name="Llerena L.A."/>
            <person name="Carazzolle M.F."/>
            <person name="Queiroz V.L."/>
            <person name="Lunardi I."/>
            <person name="Zeidler A.F."/>
            <person name="Teixeira P.J."/>
            <person name="Mieczkowski P."/>
            <person name="Rincones J."/>
            <person name="Pereira G.A."/>
        </authorList>
    </citation>
    <scope>NUCLEOTIDE SEQUENCE [LARGE SCALE GENOMIC DNA]</scope>
    <source>
        <strain evidence="3">ATCC 4875 / DSM 20272 / JCM 6432 / NBRC 12425 / NCIMB 8070</strain>
    </source>
</reference>
<dbReference type="STRING" id="1171373.PACID_18770"/>
<protein>
    <submittedName>
        <fullName evidence="2">Uncharacterized protein</fullName>
    </submittedName>
</protein>
<keyword evidence="1" id="KW-0472">Membrane</keyword>
<dbReference type="PATRIC" id="fig|1171373.8.peg.1854"/>
<dbReference type="AlphaFoldDB" id="K7RNU6"/>
<accession>K7RNU6</accession>
<proteinExistence type="predicted"/>
<organism evidence="2 3">
    <name type="scientific">Acidipropionibacterium acidipropionici (strain ATCC 4875 / DSM 20272 / JCM 6432 / NBRC 12425 / NCIMB 8070 / 4)</name>
    <name type="common">Propionibacterium acidipropionici</name>
    <dbReference type="NCBI Taxonomy" id="1171373"/>
    <lineage>
        <taxon>Bacteria</taxon>
        <taxon>Bacillati</taxon>
        <taxon>Actinomycetota</taxon>
        <taxon>Actinomycetes</taxon>
        <taxon>Propionibacteriales</taxon>
        <taxon>Propionibacteriaceae</taxon>
        <taxon>Acidipropionibacterium</taxon>
    </lineage>
</organism>
<dbReference type="HOGENOM" id="CLU_2684819_0_0_11"/>
<evidence type="ECO:0000313" key="2">
    <source>
        <dbReference type="EMBL" id="AFV89679.1"/>
    </source>
</evidence>
<gene>
    <name evidence="2" type="ordered locus">PACID_18770</name>
</gene>
<dbReference type="Proteomes" id="UP000000214">
    <property type="component" value="Chromosome"/>
</dbReference>
<name>K7RNU6_ACIA4</name>
<sequence>MDLVLMIFIIMLVFSASAWALLPLLREFSSSDPSYRAILVAVAFTGLVTWMAVQTGIVTMTGIRLIRIEGVVGV</sequence>